<keyword evidence="5" id="KW-0479">Metal-binding</keyword>
<dbReference type="GO" id="GO:0046872">
    <property type="term" value="F:metal ion binding"/>
    <property type="evidence" value="ECO:0007669"/>
    <property type="project" value="UniProtKB-KW"/>
</dbReference>
<dbReference type="PANTHER" id="PTHR15822">
    <property type="entry name" value="TRAF AND TNF RECEPTOR-ASSOCIATED PROTEIN"/>
    <property type="match status" value="1"/>
</dbReference>
<keyword evidence="8" id="KW-0460">Magnesium</keyword>
<proteinExistence type="predicted"/>
<keyword evidence="9" id="KW-0234">DNA repair</keyword>
<evidence type="ECO:0000256" key="7">
    <source>
        <dbReference type="ARBA" id="ARBA00022801"/>
    </source>
</evidence>
<keyword evidence="6" id="KW-0227">DNA damage</keyword>
<comment type="cofactor">
    <cofactor evidence="1">
        <name>Mn(2+)</name>
        <dbReference type="ChEBI" id="CHEBI:29035"/>
    </cofactor>
</comment>
<evidence type="ECO:0000313" key="12">
    <source>
        <dbReference type="EMBL" id="GAX11577.1"/>
    </source>
</evidence>
<evidence type="ECO:0000256" key="2">
    <source>
        <dbReference type="ARBA" id="ARBA00001946"/>
    </source>
</evidence>
<dbReference type="GO" id="GO:0006302">
    <property type="term" value="P:double-strand break repair"/>
    <property type="evidence" value="ECO:0007669"/>
    <property type="project" value="TreeGrafter"/>
</dbReference>
<dbReference type="InterPro" id="IPR051547">
    <property type="entry name" value="TDP2-like"/>
</dbReference>
<dbReference type="SUPFAM" id="SSF56219">
    <property type="entry name" value="DNase I-like"/>
    <property type="match status" value="1"/>
</dbReference>
<evidence type="ECO:0000313" key="13">
    <source>
        <dbReference type="Proteomes" id="UP000198406"/>
    </source>
</evidence>
<sequence>MDTINSTGAALGGTTTAHVSREEMRQRRLEALGQAEFSTETSAAAAPFSGQSSARHPIYDLCNSDDDDDDDDDDDVKEDNPQTPTASNESDSDDDDSVNLLDYAIVAPSRSTRSMPKTSSSSRKRPAAALLSINPTSPANFQIVTYNLWFQTVHPTERMNAIAQILSQCHQPDNPLVMVGFQEVIPLLASVLFPALELQGYTIVRQPIKFVPYGCAMAIRNDVATILDSGFRPFRHSNMDRGILYARVRLSTAQEILFTTTHLESWAGEDHPGSTQRQSQILEMEAFCVQTVSIYPNVQCAVITGDLNWDDERARSAGPDPVMLGHLKEPWKDAWEHLHGDNKKAVGYTYDAKLNPMLGGNLRRRFDRILLYPDNVSQVQRTEFLGKEALPGLSWDKTNPYNNTVRSVPVAPSDHFGLLAQITVETTLK</sequence>
<evidence type="ECO:0000256" key="4">
    <source>
        <dbReference type="ARBA" id="ARBA00022722"/>
    </source>
</evidence>
<dbReference type="Proteomes" id="UP000198406">
    <property type="component" value="Unassembled WGS sequence"/>
</dbReference>
<evidence type="ECO:0000256" key="9">
    <source>
        <dbReference type="ARBA" id="ARBA00023204"/>
    </source>
</evidence>
<protein>
    <recommendedName>
        <fullName evidence="14">Endonuclease/exonuclease/phosphatase domain-containing protein</fullName>
    </recommendedName>
</protein>
<evidence type="ECO:0000256" key="1">
    <source>
        <dbReference type="ARBA" id="ARBA00001936"/>
    </source>
</evidence>
<evidence type="ECO:0000256" key="8">
    <source>
        <dbReference type="ARBA" id="ARBA00022842"/>
    </source>
</evidence>
<evidence type="ECO:0000256" key="5">
    <source>
        <dbReference type="ARBA" id="ARBA00022723"/>
    </source>
</evidence>
<dbReference type="PANTHER" id="PTHR15822:SF4">
    <property type="entry name" value="TYROSYL-DNA PHOSPHODIESTERASE 2"/>
    <property type="match status" value="1"/>
</dbReference>
<feature type="compositionally biased region" description="Acidic residues" evidence="11">
    <location>
        <begin position="63"/>
        <end position="77"/>
    </location>
</feature>
<dbReference type="EMBL" id="BDSP01000042">
    <property type="protein sequence ID" value="GAX11577.1"/>
    <property type="molecule type" value="Genomic_DNA"/>
</dbReference>
<evidence type="ECO:0000256" key="10">
    <source>
        <dbReference type="ARBA" id="ARBA00023242"/>
    </source>
</evidence>
<accession>A0A1Z5JC58</accession>
<feature type="compositionally biased region" description="Low complexity" evidence="11">
    <location>
        <begin position="35"/>
        <end position="48"/>
    </location>
</feature>
<evidence type="ECO:0000256" key="3">
    <source>
        <dbReference type="ARBA" id="ARBA00004123"/>
    </source>
</evidence>
<reference evidence="12 13" key="1">
    <citation type="journal article" date="2015" name="Plant Cell">
        <title>Oil accumulation by the oleaginous diatom Fistulifera solaris as revealed by the genome and transcriptome.</title>
        <authorList>
            <person name="Tanaka T."/>
            <person name="Maeda Y."/>
            <person name="Veluchamy A."/>
            <person name="Tanaka M."/>
            <person name="Abida H."/>
            <person name="Marechal E."/>
            <person name="Bowler C."/>
            <person name="Muto M."/>
            <person name="Sunaga Y."/>
            <person name="Tanaka M."/>
            <person name="Yoshino T."/>
            <person name="Taniguchi T."/>
            <person name="Fukuda Y."/>
            <person name="Nemoto M."/>
            <person name="Matsumoto M."/>
            <person name="Wong P.S."/>
            <person name="Aburatani S."/>
            <person name="Fujibuchi W."/>
        </authorList>
    </citation>
    <scope>NUCLEOTIDE SEQUENCE [LARGE SCALE GENOMIC DNA]</scope>
    <source>
        <strain evidence="12 13">JPCC DA0580</strain>
    </source>
</reference>
<keyword evidence="7" id="KW-0378">Hydrolase</keyword>
<dbReference type="InterPro" id="IPR036691">
    <property type="entry name" value="Endo/exonu/phosph_ase_sf"/>
</dbReference>
<name>A0A1Z5JC58_FISSO</name>
<feature type="compositionally biased region" description="Low complexity" evidence="11">
    <location>
        <begin position="7"/>
        <end position="17"/>
    </location>
</feature>
<keyword evidence="4" id="KW-0540">Nuclease</keyword>
<dbReference type="OrthoDB" id="9975959at2759"/>
<organism evidence="12 13">
    <name type="scientific">Fistulifera solaris</name>
    <name type="common">Oleaginous diatom</name>
    <dbReference type="NCBI Taxonomy" id="1519565"/>
    <lineage>
        <taxon>Eukaryota</taxon>
        <taxon>Sar</taxon>
        <taxon>Stramenopiles</taxon>
        <taxon>Ochrophyta</taxon>
        <taxon>Bacillariophyta</taxon>
        <taxon>Bacillariophyceae</taxon>
        <taxon>Bacillariophycidae</taxon>
        <taxon>Naviculales</taxon>
        <taxon>Naviculaceae</taxon>
        <taxon>Fistulifera</taxon>
    </lineage>
</organism>
<comment type="subcellular location">
    <subcellularLocation>
        <location evidence="3">Nucleus</location>
    </subcellularLocation>
</comment>
<feature type="region of interest" description="Disordered" evidence="11">
    <location>
        <begin position="1"/>
        <end position="97"/>
    </location>
</feature>
<dbReference type="GO" id="GO:0004518">
    <property type="term" value="F:nuclease activity"/>
    <property type="evidence" value="ECO:0007669"/>
    <property type="project" value="UniProtKB-KW"/>
</dbReference>
<dbReference type="AlphaFoldDB" id="A0A1Z5JC58"/>
<comment type="cofactor">
    <cofactor evidence="2">
        <name>Mg(2+)</name>
        <dbReference type="ChEBI" id="CHEBI:18420"/>
    </cofactor>
</comment>
<dbReference type="InParanoid" id="A0A1Z5JC58"/>
<dbReference type="GO" id="GO:0005737">
    <property type="term" value="C:cytoplasm"/>
    <property type="evidence" value="ECO:0007669"/>
    <property type="project" value="TreeGrafter"/>
</dbReference>
<keyword evidence="13" id="KW-1185">Reference proteome</keyword>
<keyword evidence="10" id="KW-0539">Nucleus</keyword>
<dbReference type="GO" id="GO:0070260">
    <property type="term" value="F:5'-tyrosyl-DNA phosphodiesterase activity"/>
    <property type="evidence" value="ECO:0007669"/>
    <property type="project" value="TreeGrafter"/>
</dbReference>
<evidence type="ECO:0000256" key="6">
    <source>
        <dbReference type="ARBA" id="ARBA00022763"/>
    </source>
</evidence>
<dbReference type="GO" id="GO:0003697">
    <property type="term" value="F:single-stranded DNA binding"/>
    <property type="evidence" value="ECO:0007669"/>
    <property type="project" value="TreeGrafter"/>
</dbReference>
<feature type="compositionally biased region" description="Basic and acidic residues" evidence="11">
    <location>
        <begin position="19"/>
        <end position="30"/>
    </location>
</feature>
<dbReference type="CDD" id="cd09080">
    <property type="entry name" value="TDP2"/>
    <property type="match status" value="1"/>
</dbReference>
<comment type="caution">
    <text evidence="12">The sequence shown here is derived from an EMBL/GenBank/DDBJ whole genome shotgun (WGS) entry which is preliminary data.</text>
</comment>
<evidence type="ECO:0008006" key="14">
    <source>
        <dbReference type="Google" id="ProtNLM"/>
    </source>
</evidence>
<evidence type="ECO:0000256" key="11">
    <source>
        <dbReference type="SAM" id="MobiDB-lite"/>
    </source>
</evidence>
<dbReference type="Gene3D" id="3.60.10.10">
    <property type="entry name" value="Endonuclease/exonuclease/phosphatase"/>
    <property type="match status" value="1"/>
</dbReference>
<gene>
    <name evidence="12" type="ORF">FisN_1Lh061</name>
</gene>
<dbReference type="GO" id="GO:0005634">
    <property type="term" value="C:nucleus"/>
    <property type="evidence" value="ECO:0007669"/>
    <property type="project" value="UniProtKB-SubCell"/>
</dbReference>